<name>A0A6A5UTG8_9PLEO</name>
<sequence>MPSATFGMQVFIFSALSGTRHVSGYVFSVKPMTENSMAPYKWDDTSCELLTCSTTYPPTLVFRPPQQNRDASSHNFRDAAHPAHPAGPKRGQD</sequence>
<accession>A0A6A5UTG8</accession>
<protein>
    <submittedName>
        <fullName evidence="2">Uncharacterized protein</fullName>
    </submittedName>
</protein>
<dbReference type="Proteomes" id="UP000800036">
    <property type="component" value="Unassembled WGS sequence"/>
</dbReference>
<gene>
    <name evidence="2" type="ORF">BU23DRAFT_263200</name>
</gene>
<proteinExistence type="predicted"/>
<reference evidence="2" key="1">
    <citation type="journal article" date="2020" name="Stud. Mycol.">
        <title>101 Dothideomycetes genomes: a test case for predicting lifestyles and emergence of pathogens.</title>
        <authorList>
            <person name="Haridas S."/>
            <person name="Albert R."/>
            <person name="Binder M."/>
            <person name="Bloem J."/>
            <person name="Labutti K."/>
            <person name="Salamov A."/>
            <person name="Andreopoulos B."/>
            <person name="Baker S."/>
            <person name="Barry K."/>
            <person name="Bills G."/>
            <person name="Bluhm B."/>
            <person name="Cannon C."/>
            <person name="Castanera R."/>
            <person name="Culley D."/>
            <person name="Daum C."/>
            <person name="Ezra D."/>
            <person name="Gonzalez J."/>
            <person name="Henrissat B."/>
            <person name="Kuo A."/>
            <person name="Liang C."/>
            <person name="Lipzen A."/>
            <person name="Lutzoni F."/>
            <person name="Magnuson J."/>
            <person name="Mondo S."/>
            <person name="Nolan M."/>
            <person name="Ohm R."/>
            <person name="Pangilinan J."/>
            <person name="Park H.-J."/>
            <person name="Ramirez L."/>
            <person name="Alfaro M."/>
            <person name="Sun H."/>
            <person name="Tritt A."/>
            <person name="Yoshinaga Y."/>
            <person name="Zwiers L.-H."/>
            <person name="Turgeon B."/>
            <person name="Goodwin S."/>
            <person name="Spatafora J."/>
            <person name="Crous P."/>
            <person name="Grigoriev I."/>
        </authorList>
    </citation>
    <scope>NUCLEOTIDE SEQUENCE</scope>
    <source>
        <strain evidence="2">CBS 107.79</strain>
    </source>
</reference>
<evidence type="ECO:0000256" key="1">
    <source>
        <dbReference type="SAM" id="MobiDB-lite"/>
    </source>
</evidence>
<evidence type="ECO:0000313" key="2">
    <source>
        <dbReference type="EMBL" id="KAF1968483.1"/>
    </source>
</evidence>
<feature type="compositionally biased region" description="Basic and acidic residues" evidence="1">
    <location>
        <begin position="71"/>
        <end position="81"/>
    </location>
</feature>
<dbReference type="AlphaFoldDB" id="A0A6A5UTG8"/>
<evidence type="ECO:0000313" key="3">
    <source>
        <dbReference type="Proteomes" id="UP000800036"/>
    </source>
</evidence>
<feature type="region of interest" description="Disordered" evidence="1">
    <location>
        <begin position="62"/>
        <end position="93"/>
    </location>
</feature>
<keyword evidence="3" id="KW-1185">Reference proteome</keyword>
<dbReference type="EMBL" id="ML976720">
    <property type="protein sequence ID" value="KAF1968483.1"/>
    <property type="molecule type" value="Genomic_DNA"/>
</dbReference>
<organism evidence="2 3">
    <name type="scientific">Bimuria novae-zelandiae CBS 107.79</name>
    <dbReference type="NCBI Taxonomy" id="1447943"/>
    <lineage>
        <taxon>Eukaryota</taxon>
        <taxon>Fungi</taxon>
        <taxon>Dikarya</taxon>
        <taxon>Ascomycota</taxon>
        <taxon>Pezizomycotina</taxon>
        <taxon>Dothideomycetes</taxon>
        <taxon>Pleosporomycetidae</taxon>
        <taxon>Pleosporales</taxon>
        <taxon>Massarineae</taxon>
        <taxon>Didymosphaeriaceae</taxon>
        <taxon>Bimuria</taxon>
    </lineage>
</organism>